<proteinExistence type="predicted"/>
<evidence type="ECO:0000313" key="6">
    <source>
        <dbReference type="Proteomes" id="UP000000849"/>
    </source>
</evidence>
<organism evidence="5 6">
    <name type="scientific">Cellulomonas flavigena (strain ATCC 482 / DSM 20109 / BCRC 11376 / JCM 18109 / NBRC 3775 / NCIMB 8073 / NRS 134)</name>
    <dbReference type="NCBI Taxonomy" id="446466"/>
    <lineage>
        <taxon>Bacteria</taxon>
        <taxon>Bacillati</taxon>
        <taxon>Actinomycetota</taxon>
        <taxon>Actinomycetes</taxon>
        <taxon>Micrococcales</taxon>
        <taxon>Cellulomonadaceae</taxon>
        <taxon>Cellulomonas</taxon>
    </lineage>
</organism>
<evidence type="ECO:0000256" key="4">
    <source>
        <dbReference type="ARBA" id="ARBA00023136"/>
    </source>
</evidence>
<reference evidence="5 6" key="1">
    <citation type="journal article" date="2010" name="Stand. Genomic Sci.">
        <title>Complete genome sequence of Cellulomonas flavigena type strain (134).</title>
        <authorList>
            <person name="Abt B."/>
            <person name="Foster B."/>
            <person name="Lapidus A."/>
            <person name="Clum A."/>
            <person name="Sun H."/>
            <person name="Pukall R."/>
            <person name="Lucas S."/>
            <person name="Glavina Del Rio T."/>
            <person name="Nolan M."/>
            <person name="Tice H."/>
            <person name="Cheng J.F."/>
            <person name="Pitluck S."/>
            <person name="Liolios K."/>
            <person name="Ivanova N."/>
            <person name="Mavromatis K."/>
            <person name="Ovchinnikova G."/>
            <person name="Pati A."/>
            <person name="Goodwin L."/>
            <person name="Chen A."/>
            <person name="Palaniappan K."/>
            <person name="Land M."/>
            <person name="Hauser L."/>
            <person name="Chang Y.J."/>
            <person name="Jeffries C.D."/>
            <person name="Rohde M."/>
            <person name="Goker M."/>
            <person name="Woyke T."/>
            <person name="Bristow J."/>
            <person name="Eisen J.A."/>
            <person name="Markowitz V."/>
            <person name="Hugenholtz P."/>
            <person name="Kyrpides N.C."/>
            <person name="Klenk H.P."/>
        </authorList>
    </citation>
    <scope>NUCLEOTIDE SEQUENCE [LARGE SCALE GENOMIC DNA]</scope>
    <source>
        <strain evidence="6">ATCC 482 / DSM 20109 / BCRC 11376 / JCM 18109 / NBRC 3775 / NCIMB 8073 / NRS 134</strain>
    </source>
</reference>
<dbReference type="Pfam" id="PF05719">
    <property type="entry name" value="GPP34"/>
    <property type="match status" value="1"/>
</dbReference>
<evidence type="ECO:0000256" key="3">
    <source>
        <dbReference type="ARBA" id="ARBA00023121"/>
    </source>
</evidence>
<dbReference type="GO" id="GO:0012505">
    <property type="term" value="C:endomembrane system"/>
    <property type="evidence" value="ECO:0007669"/>
    <property type="project" value="UniProtKB-ARBA"/>
</dbReference>
<dbReference type="GO" id="GO:0005737">
    <property type="term" value="C:cytoplasm"/>
    <property type="evidence" value="ECO:0007669"/>
    <property type="project" value="UniProtKB-ARBA"/>
</dbReference>
<dbReference type="AlphaFoldDB" id="D5UGY3"/>
<dbReference type="InterPro" id="IPR038261">
    <property type="entry name" value="GPP34-like_sf"/>
</dbReference>
<keyword evidence="3" id="KW-0446">Lipid-binding</keyword>
<dbReference type="EMBL" id="CP001964">
    <property type="protein sequence ID" value="ADG73186.1"/>
    <property type="molecule type" value="Genomic_DNA"/>
</dbReference>
<dbReference type="eggNOG" id="ENOG50312XT">
    <property type="taxonomic scope" value="Bacteria"/>
</dbReference>
<keyword evidence="4" id="KW-0472">Membrane</keyword>
<dbReference type="STRING" id="446466.Cfla_0267"/>
<dbReference type="Proteomes" id="UP000000849">
    <property type="component" value="Chromosome"/>
</dbReference>
<accession>D5UGY3</accession>
<protein>
    <recommendedName>
        <fullName evidence="7">Golgi phosphoprotein 3</fullName>
    </recommendedName>
</protein>
<dbReference type="Gene3D" id="1.10.3630.10">
    <property type="entry name" value="yeast vps74-n-term truncation variant domain like"/>
    <property type="match status" value="1"/>
</dbReference>
<dbReference type="HOGENOM" id="CLU_080168_4_0_11"/>
<evidence type="ECO:0000313" key="5">
    <source>
        <dbReference type="EMBL" id="ADG73186.1"/>
    </source>
</evidence>
<dbReference type="KEGG" id="cfl:Cfla_0267"/>
<evidence type="ECO:0000256" key="2">
    <source>
        <dbReference type="ARBA" id="ARBA00023034"/>
    </source>
</evidence>
<dbReference type="GO" id="GO:0070273">
    <property type="term" value="F:phosphatidylinositol-4-phosphate binding"/>
    <property type="evidence" value="ECO:0007669"/>
    <property type="project" value="InterPro"/>
</dbReference>
<keyword evidence="2" id="KW-0333">Golgi apparatus</keyword>
<gene>
    <name evidence="5" type="ordered locus">Cfla_0267</name>
</gene>
<name>D5UGY3_CELFN</name>
<evidence type="ECO:0008006" key="7">
    <source>
        <dbReference type="Google" id="ProtNLM"/>
    </source>
</evidence>
<dbReference type="OrthoDB" id="4962633at2"/>
<evidence type="ECO:0000256" key="1">
    <source>
        <dbReference type="ARBA" id="ARBA00004255"/>
    </source>
</evidence>
<comment type="subcellular location">
    <subcellularLocation>
        <location evidence="1">Golgi apparatus membrane</location>
        <topology evidence="1">Peripheral membrane protein</topology>
        <orientation evidence="1">Cytoplasmic side</orientation>
    </subcellularLocation>
</comment>
<keyword evidence="6" id="KW-1185">Reference proteome</keyword>
<sequence length="238" mass="24587">MPVAEAVPKVDGMIVAEDVLLLLTDDSTGRSVVDGTRRDIAVAGALVGELAATGRLAVARTTGLFARTELRVVDATPFGDDVLDDALQRAGARGGASPAAVLERVRKGRPRERVYERLVARGILRADHGRILGIFPTSAWPAVDSAHEAETRRGLHDVLVVGRTATPREAALVALLVGVDGLAKVLPGTGLSKRELNARAKRVAAQDVGGEAVRKAVEAMQAAVIAASTAATAAATSG</sequence>
<dbReference type="InterPro" id="IPR008628">
    <property type="entry name" value="GPP34-like"/>
</dbReference>